<dbReference type="Proteomes" id="UP001180536">
    <property type="component" value="Unassembled WGS sequence"/>
</dbReference>
<gene>
    <name evidence="6" type="ORF">J2X16_002953</name>
</gene>
<dbReference type="PANTHER" id="PTHR34298:SF2">
    <property type="entry name" value="SEGREGATION AND CONDENSATION PROTEIN B"/>
    <property type="match status" value="1"/>
</dbReference>
<organism evidence="6 7">
    <name type="scientific">Pelomonas aquatica</name>
    <dbReference type="NCBI Taxonomy" id="431058"/>
    <lineage>
        <taxon>Bacteria</taxon>
        <taxon>Pseudomonadati</taxon>
        <taxon>Pseudomonadota</taxon>
        <taxon>Betaproteobacteria</taxon>
        <taxon>Burkholderiales</taxon>
        <taxon>Sphaerotilaceae</taxon>
        <taxon>Roseateles</taxon>
    </lineage>
</organism>
<sequence>MNTQDAKRVLETALICASQPLTLREMRSLFADELGADSVRSLLDELTRDWEGKGVELVALASGWRFQSRPELREYLDRLHPEKPPRYSRAVLETLAIIAYRQPVTRGDIEDIRGVVVASQIVKQLEDRGWIEAIGHRETPGRPALYATTKAFLDDLGLASLEQLPALDVGTEPPAFEALQGRLLDDTAEAATAEPAPDVPAELPAEVPTEIPAGAPAPSQSLFGDDGTPALPNPDPNDPPPQPQPESA</sequence>
<dbReference type="SUPFAM" id="SSF46785">
    <property type="entry name" value="Winged helix' DNA-binding domain"/>
    <property type="match status" value="2"/>
</dbReference>
<evidence type="ECO:0000256" key="3">
    <source>
        <dbReference type="ARBA" id="ARBA00022829"/>
    </source>
</evidence>
<evidence type="ECO:0000313" key="7">
    <source>
        <dbReference type="Proteomes" id="UP001180536"/>
    </source>
</evidence>
<evidence type="ECO:0000256" key="5">
    <source>
        <dbReference type="SAM" id="MobiDB-lite"/>
    </source>
</evidence>
<evidence type="ECO:0000256" key="1">
    <source>
        <dbReference type="ARBA" id="ARBA00022490"/>
    </source>
</evidence>
<feature type="region of interest" description="Disordered" evidence="5">
    <location>
        <begin position="190"/>
        <end position="248"/>
    </location>
</feature>
<keyword evidence="3" id="KW-0159">Chromosome partition</keyword>
<accession>A0ABU1ZAF9</accession>
<keyword evidence="2" id="KW-0132">Cell division</keyword>
<feature type="compositionally biased region" description="Pro residues" evidence="5">
    <location>
        <begin position="231"/>
        <end position="248"/>
    </location>
</feature>
<evidence type="ECO:0000313" key="6">
    <source>
        <dbReference type="EMBL" id="MDR7297604.1"/>
    </source>
</evidence>
<protein>
    <submittedName>
        <fullName evidence="6">Segregation and condensation protein B</fullName>
    </submittedName>
</protein>
<keyword evidence="7" id="KW-1185">Reference proteome</keyword>
<dbReference type="EMBL" id="JAVDXQ010000004">
    <property type="protein sequence ID" value="MDR7297604.1"/>
    <property type="molecule type" value="Genomic_DNA"/>
</dbReference>
<dbReference type="RefSeq" id="WP_310345941.1">
    <property type="nucleotide sequence ID" value="NZ_JAVDXQ010000004.1"/>
</dbReference>
<feature type="compositionally biased region" description="Low complexity" evidence="5">
    <location>
        <begin position="190"/>
        <end position="202"/>
    </location>
</feature>
<dbReference type="PANTHER" id="PTHR34298">
    <property type="entry name" value="SEGREGATION AND CONDENSATION PROTEIN B"/>
    <property type="match status" value="1"/>
</dbReference>
<reference evidence="6 7" key="1">
    <citation type="submission" date="2023-07" db="EMBL/GenBank/DDBJ databases">
        <title>Sorghum-associated microbial communities from plants grown in Nebraska, USA.</title>
        <authorList>
            <person name="Schachtman D."/>
        </authorList>
    </citation>
    <scope>NUCLEOTIDE SEQUENCE [LARGE SCALE GENOMIC DNA]</scope>
    <source>
        <strain evidence="6 7">BE310</strain>
    </source>
</reference>
<evidence type="ECO:0000256" key="4">
    <source>
        <dbReference type="ARBA" id="ARBA00023306"/>
    </source>
</evidence>
<dbReference type="Pfam" id="PF04079">
    <property type="entry name" value="SMC_ScpB"/>
    <property type="match status" value="1"/>
</dbReference>
<dbReference type="NCBIfam" id="TIGR00281">
    <property type="entry name" value="SMC-Scp complex subunit ScpB"/>
    <property type="match status" value="1"/>
</dbReference>
<keyword evidence="1" id="KW-0963">Cytoplasm</keyword>
<evidence type="ECO:0000256" key="2">
    <source>
        <dbReference type="ARBA" id="ARBA00022618"/>
    </source>
</evidence>
<dbReference type="InterPro" id="IPR036388">
    <property type="entry name" value="WH-like_DNA-bd_sf"/>
</dbReference>
<dbReference type="Gene3D" id="1.10.10.10">
    <property type="entry name" value="Winged helix-like DNA-binding domain superfamily/Winged helix DNA-binding domain"/>
    <property type="match status" value="2"/>
</dbReference>
<name>A0ABU1ZAF9_9BURK</name>
<proteinExistence type="predicted"/>
<keyword evidence="4" id="KW-0131">Cell cycle</keyword>
<dbReference type="InterPro" id="IPR036390">
    <property type="entry name" value="WH_DNA-bd_sf"/>
</dbReference>
<comment type="caution">
    <text evidence="6">The sequence shown here is derived from an EMBL/GenBank/DDBJ whole genome shotgun (WGS) entry which is preliminary data.</text>
</comment>
<dbReference type="InterPro" id="IPR005234">
    <property type="entry name" value="ScpB_csome_segregation"/>
</dbReference>